<dbReference type="EMBL" id="BDGU01000468">
    <property type="protein sequence ID" value="GAW07527.1"/>
    <property type="molecule type" value="Genomic_DNA"/>
</dbReference>
<name>A0A1Q3EJY1_LENED</name>
<evidence type="ECO:0000256" key="3">
    <source>
        <dbReference type="ARBA" id="ARBA00009734"/>
    </source>
</evidence>
<comment type="subcellular location">
    <subcellularLocation>
        <location evidence="2">Mitochondrion</location>
    </subcellularLocation>
</comment>
<comment type="function">
    <text evidence="1">Putative mitochondrial redox protein which could be involved in the reduction of small toxic molecules.</text>
</comment>
<dbReference type="SUPFAM" id="SSF52833">
    <property type="entry name" value="Thioredoxin-like"/>
    <property type="match status" value="1"/>
</dbReference>
<protein>
    <submittedName>
        <fullName evidence="7">Duf1687 domain containing protein</fullName>
    </submittedName>
</protein>
<keyword evidence="5" id="KW-0560">Oxidoreductase</keyword>
<evidence type="ECO:0000313" key="7">
    <source>
        <dbReference type="EMBL" id="GAW07527.1"/>
    </source>
</evidence>
<dbReference type="Pfam" id="PF07955">
    <property type="entry name" value="DUF1687"/>
    <property type="match status" value="1"/>
</dbReference>
<reference evidence="7 8" key="2">
    <citation type="submission" date="2017-02" db="EMBL/GenBank/DDBJ databases">
        <title>A genome survey and senescence transcriptome analysis in Lentinula edodes.</title>
        <authorList>
            <person name="Sakamoto Y."/>
            <person name="Nakade K."/>
            <person name="Sato S."/>
            <person name="Yoshida Y."/>
            <person name="Miyazaki K."/>
            <person name="Natsume S."/>
            <person name="Konno N."/>
        </authorList>
    </citation>
    <scope>NUCLEOTIDE SEQUENCE [LARGE SCALE GENOMIC DNA]</scope>
    <source>
        <strain evidence="7 8">NBRC 111202</strain>
    </source>
</reference>
<evidence type="ECO:0000256" key="4">
    <source>
        <dbReference type="ARBA" id="ARBA00022946"/>
    </source>
</evidence>
<keyword evidence="6" id="KW-0496">Mitochondrion</keyword>
<proteinExistence type="inferred from homology"/>
<dbReference type="Proteomes" id="UP000188533">
    <property type="component" value="Unassembled WGS sequence"/>
</dbReference>
<keyword evidence="8" id="KW-1185">Reference proteome</keyword>
<dbReference type="InterPro" id="IPR012882">
    <property type="entry name" value="Fmp46"/>
</dbReference>
<dbReference type="PANTHER" id="PTHR28071:SF1">
    <property type="entry name" value="REDOX PROTEIN FMP46, MITOCHONDRIAL-RELATED"/>
    <property type="match status" value="1"/>
</dbReference>
<evidence type="ECO:0000256" key="5">
    <source>
        <dbReference type="ARBA" id="ARBA00023002"/>
    </source>
</evidence>
<dbReference type="GO" id="GO:0016491">
    <property type="term" value="F:oxidoreductase activity"/>
    <property type="evidence" value="ECO:0007669"/>
    <property type="project" value="UniProtKB-KW"/>
</dbReference>
<dbReference type="Gene3D" id="3.40.30.10">
    <property type="entry name" value="Glutaredoxin"/>
    <property type="match status" value="1"/>
</dbReference>
<evidence type="ECO:0000256" key="2">
    <source>
        <dbReference type="ARBA" id="ARBA00004173"/>
    </source>
</evidence>
<organism evidence="7 8">
    <name type="scientific">Lentinula edodes</name>
    <name type="common">Shiitake mushroom</name>
    <name type="synonym">Lentinus edodes</name>
    <dbReference type="NCBI Taxonomy" id="5353"/>
    <lineage>
        <taxon>Eukaryota</taxon>
        <taxon>Fungi</taxon>
        <taxon>Dikarya</taxon>
        <taxon>Basidiomycota</taxon>
        <taxon>Agaricomycotina</taxon>
        <taxon>Agaricomycetes</taxon>
        <taxon>Agaricomycetidae</taxon>
        <taxon>Agaricales</taxon>
        <taxon>Marasmiineae</taxon>
        <taxon>Omphalotaceae</taxon>
        <taxon>Lentinula</taxon>
    </lineage>
</organism>
<comment type="similarity">
    <text evidence="3">Belongs to the FMP46 family.</text>
</comment>
<dbReference type="PANTHER" id="PTHR28071">
    <property type="entry name" value="REDOX PROTEIN FMP46, MITOCHONDRIAL-RELATED"/>
    <property type="match status" value="1"/>
</dbReference>
<comment type="caution">
    <text evidence="7">The sequence shown here is derived from an EMBL/GenBank/DDBJ whole genome shotgun (WGS) entry which is preliminary data.</text>
</comment>
<reference evidence="7 8" key="1">
    <citation type="submission" date="2016-08" db="EMBL/GenBank/DDBJ databases">
        <authorList>
            <consortium name="Lentinula edodes genome sequencing consortium"/>
            <person name="Sakamoto Y."/>
            <person name="Nakade K."/>
            <person name="Sato S."/>
            <person name="Yoshida Y."/>
            <person name="Miyazaki K."/>
            <person name="Natsume S."/>
            <person name="Konno N."/>
        </authorList>
    </citation>
    <scope>NUCLEOTIDE SEQUENCE [LARGE SCALE GENOMIC DNA]</scope>
    <source>
        <strain evidence="7 8">NBRC 111202</strain>
    </source>
</reference>
<evidence type="ECO:0000256" key="1">
    <source>
        <dbReference type="ARBA" id="ARBA00002963"/>
    </source>
</evidence>
<dbReference type="InterPro" id="IPR036249">
    <property type="entry name" value="Thioredoxin-like_sf"/>
</dbReference>
<accession>A0A1Q3EJY1</accession>
<gene>
    <name evidence="7" type="ORF">LENED_009526</name>
</gene>
<sequence>MFSAFRKAATEVTIFHHPSSPSSQKALNMLRSAVSGPYPPTKSTSPPLDFKLEVIEAPPTPDQLKTIMSYVSPNSTLSVFLSAHPSTPSGSEAPQSASAIHNIAAHNPNVMKWPIVVDWTKGRVSIGDVEGVQSILETLRKQRDGELPQEEEVDRPKVYYFYIHSANQNGYYKYKTED</sequence>
<dbReference type="AlphaFoldDB" id="A0A1Q3EJY1"/>
<dbReference type="GO" id="GO:0005739">
    <property type="term" value="C:mitochondrion"/>
    <property type="evidence" value="ECO:0007669"/>
    <property type="project" value="UniProtKB-SubCell"/>
</dbReference>
<evidence type="ECO:0000256" key="6">
    <source>
        <dbReference type="ARBA" id="ARBA00023128"/>
    </source>
</evidence>
<keyword evidence="4" id="KW-0809">Transit peptide</keyword>
<evidence type="ECO:0000313" key="8">
    <source>
        <dbReference type="Proteomes" id="UP000188533"/>
    </source>
</evidence>